<comment type="similarity">
    <text evidence="1 7">Belongs to the sigma-70 factor family. ECF subfamily.</text>
</comment>
<evidence type="ECO:0000256" key="5">
    <source>
        <dbReference type="ARBA" id="ARBA00023125"/>
    </source>
</evidence>
<organism evidence="12 13">
    <name type="scientific">Actinoallomurus oryzae</name>
    <dbReference type="NCBI Taxonomy" id="502180"/>
    <lineage>
        <taxon>Bacteria</taxon>
        <taxon>Bacillati</taxon>
        <taxon>Actinomycetota</taxon>
        <taxon>Actinomycetes</taxon>
        <taxon>Streptosporangiales</taxon>
        <taxon>Thermomonosporaceae</taxon>
        <taxon>Actinoallomurus</taxon>
    </lineage>
</organism>
<dbReference type="Proteomes" id="UP001500503">
    <property type="component" value="Unassembled WGS sequence"/>
</dbReference>
<proteinExistence type="inferred from homology"/>
<keyword evidence="13" id="KW-1185">Reference proteome</keyword>
<dbReference type="SUPFAM" id="SSF88946">
    <property type="entry name" value="Sigma2 domain of RNA polymerase sigma factors"/>
    <property type="match status" value="1"/>
</dbReference>
<evidence type="ECO:0000256" key="3">
    <source>
        <dbReference type="ARBA" id="ARBA00023015"/>
    </source>
</evidence>
<dbReference type="InterPro" id="IPR032710">
    <property type="entry name" value="NTF2-like_dom_sf"/>
</dbReference>
<evidence type="ECO:0000256" key="2">
    <source>
        <dbReference type="ARBA" id="ARBA00011344"/>
    </source>
</evidence>
<reference evidence="13" key="1">
    <citation type="journal article" date="2019" name="Int. J. Syst. Evol. Microbiol.">
        <title>The Global Catalogue of Microorganisms (GCM) 10K type strain sequencing project: providing services to taxonomists for standard genome sequencing and annotation.</title>
        <authorList>
            <consortium name="The Broad Institute Genomics Platform"/>
            <consortium name="The Broad Institute Genome Sequencing Center for Infectious Disease"/>
            <person name="Wu L."/>
            <person name="Ma J."/>
        </authorList>
    </citation>
    <scope>NUCLEOTIDE SEQUENCE [LARGE SCALE GENOMIC DNA]</scope>
    <source>
        <strain evidence="13">JCM 17933</strain>
    </source>
</reference>
<sequence length="332" mass="36301">MVMPDSDVFARLTDPYRPELLAYCYRMLGSVHDAEDLVQETYLRAWRSYAAFDGRASLRTWLYRIATNVCLTALEHRKRRPLPSGLGGPSDDPEGPLAPPPEVTWLQPFPDRLVHAGSDDPATIVAARASLRLALIAALQYLPPRQRAVLILRDVLALRAAEVAELLGISVPAVKSILQRARAQLGQMAPSEDDTTETSGAHQRELLDRYVAAFENADITALMGLLTKDAVLEMPPTPSWFAGRESVGRFFGSRVLTAPGVFRMVATAANGQPAAAMYQRGPDGVHHAHAVMVLSASDAGITQIVAFRDPDLFEFFRLPQTLGCARHARAVP</sequence>
<dbReference type="InterPro" id="IPR014305">
    <property type="entry name" value="RNA_pol_sigma-G_actinobac"/>
</dbReference>
<dbReference type="InterPro" id="IPR000838">
    <property type="entry name" value="RNA_pol_sigma70_ECF_CS"/>
</dbReference>
<evidence type="ECO:0000256" key="6">
    <source>
        <dbReference type="ARBA" id="ARBA00023163"/>
    </source>
</evidence>
<evidence type="ECO:0000313" key="12">
    <source>
        <dbReference type="EMBL" id="GAA4512537.1"/>
    </source>
</evidence>
<dbReference type="NCBIfam" id="NF006089">
    <property type="entry name" value="PRK08241.1"/>
    <property type="match status" value="1"/>
</dbReference>
<dbReference type="NCBIfam" id="TIGR02937">
    <property type="entry name" value="sigma70-ECF"/>
    <property type="match status" value="1"/>
</dbReference>
<evidence type="ECO:0000313" key="13">
    <source>
        <dbReference type="Proteomes" id="UP001500503"/>
    </source>
</evidence>
<dbReference type="PROSITE" id="PS01063">
    <property type="entry name" value="SIGMA70_ECF"/>
    <property type="match status" value="1"/>
</dbReference>
<dbReference type="Pfam" id="PF08281">
    <property type="entry name" value="Sigma70_r4_2"/>
    <property type="match status" value="1"/>
</dbReference>
<dbReference type="Gene3D" id="1.10.1740.10">
    <property type="match status" value="1"/>
</dbReference>
<dbReference type="InterPro" id="IPR039425">
    <property type="entry name" value="RNA_pol_sigma-70-like"/>
</dbReference>
<dbReference type="NCBIfam" id="TIGR02960">
    <property type="entry name" value="SigX5"/>
    <property type="match status" value="1"/>
</dbReference>
<dbReference type="CDD" id="cd06171">
    <property type="entry name" value="Sigma70_r4"/>
    <property type="match status" value="1"/>
</dbReference>
<comment type="caution">
    <text evidence="12">The sequence shown here is derived from an EMBL/GenBank/DDBJ whole genome shotgun (WGS) entry which is preliminary data.</text>
</comment>
<feature type="region of interest" description="Disordered" evidence="8">
    <location>
        <begin position="81"/>
        <end position="101"/>
    </location>
</feature>
<dbReference type="InterPro" id="IPR014284">
    <property type="entry name" value="RNA_pol_sigma-70_dom"/>
</dbReference>
<keyword evidence="4 7" id="KW-0731">Sigma factor</keyword>
<dbReference type="InterPro" id="IPR013324">
    <property type="entry name" value="RNA_pol_sigma_r3/r4-like"/>
</dbReference>
<name>A0ABP8QXI3_9ACTN</name>
<dbReference type="PANTHER" id="PTHR43133">
    <property type="entry name" value="RNA POLYMERASE ECF-TYPE SIGMA FACTO"/>
    <property type="match status" value="1"/>
</dbReference>
<feature type="domain" description="RNA polymerase sigma-70 region 2" evidence="9">
    <location>
        <begin position="15"/>
        <end position="80"/>
    </location>
</feature>
<dbReference type="SUPFAM" id="SSF54427">
    <property type="entry name" value="NTF2-like"/>
    <property type="match status" value="1"/>
</dbReference>
<dbReference type="InterPro" id="IPR013249">
    <property type="entry name" value="RNA_pol_sigma70_r4_t2"/>
</dbReference>
<dbReference type="Pfam" id="PF12680">
    <property type="entry name" value="SnoaL_2"/>
    <property type="match status" value="1"/>
</dbReference>
<evidence type="ECO:0000259" key="10">
    <source>
        <dbReference type="Pfam" id="PF08281"/>
    </source>
</evidence>
<dbReference type="InterPro" id="IPR037401">
    <property type="entry name" value="SnoaL-like"/>
</dbReference>
<evidence type="ECO:0000259" key="11">
    <source>
        <dbReference type="Pfam" id="PF12680"/>
    </source>
</evidence>
<dbReference type="InterPro" id="IPR036388">
    <property type="entry name" value="WH-like_DNA-bd_sf"/>
</dbReference>
<dbReference type="SUPFAM" id="SSF88659">
    <property type="entry name" value="Sigma3 and sigma4 domains of RNA polymerase sigma factors"/>
    <property type="match status" value="1"/>
</dbReference>
<dbReference type="Gene3D" id="3.10.450.50">
    <property type="match status" value="1"/>
</dbReference>
<evidence type="ECO:0000259" key="9">
    <source>
        <dbReference type="Pfam" id="PF04542"/>
    </source>
</evidence>
<keyword evidence="5 7" id="KW-0238">DNA-binding</keyword>
<evidence type="ECO:0000256" key="8">
    <source>
        <dbReference type="SAM" id="MobiDB-lite"/>
    </source>
</evidence>
<accession>A0ABP8QXI3</accession>
<dbReference type="EMBL" id="BAABHF010000046">
    <property type="protein sequence ID" value="GAA4512537.1"/>
    <property type="molecule type" value="Genomic_DNA"/>
</dbReference>
<dbReference type="Pfam" id="PF04542">
    <property type="entry name" value="Sigma70_r2"/>
    <property type="match status" value="1"/>
</dbReference>
<feature type="domain" description="RNA polymerase sigma factor 70 region 4 type 2" evidence="10">
    <location>
        <begin position="133"/>
        <end position="185"/>
    </location>
</feature>
<evidence type="ECO:0000256" key="7">
    <source>
        <dbReference type="RuleBase" id="RU000716"/>
    </source>
</evidence>
<keyword evidence="6 7" id="KW-0804">Transcription</keyword>
<gene>
    <name evidence="12" type="ORF">GCM10023191_078400</name>
</gene>
<protein>
    <recommendedName>
        <fullName evidence="7">RNA polymerase sigma factor</fullName>
    </recommendedName>
</protein>
<dbReference type="InterPro" id="IPR013325">
    <property type="entry name" value="RNA_pol_sigma_r2"/>
</dbReference>
<evidence type="ECO:0000256" key="1">
    <source>
        <dbReference type="ARBA" id="ARBA00010641"/>
    </source>
</evidence>
<feature type="domain" description="SnoaL-like" evidence="11">
    <location>
        <begin position="208"/>
        <end position="280"/>
    </location>
</feature>
<dbReference type="Gene3D" id="1.10.10.10">
    <property type="entry name" value="Winged helix-like DNA-binding domain superfamily/Winged helix DNA-binding domain"/>
    <property type="match status" value="1"/>
</dbReference>
<dbReference type="PANTHER" id="PTHR43133:SF65">
    <property type="entry name" value="ECF RNA POLYMERASE SIGMA FACTOR SIGG"/>
    <property type="match status" value="1"/>
</dbReference>
<keyword evidence="3 7" id="KW-0805">Transcription regulation</keyword>
<dbReference type="InterPro" id="IPR007627">
    <property type="entry name" value="RNA_pol_sigma70_r2"/>
</dbReference>
<evidence type="ECO:0000256" key="4">
    <source>
        <dbReference type="ARBA" id="ARBA00023082"/>
    </source>
</evidence>
<comment type="subunit">
    <text evidence="2">Interacts transiently with the RNA polymerase catalytic core formed by RpoA, RpoB, RpoC and RpoZ (2 alpha, 1 beta, 1 beta' and 1 omega subunit) to form the RNA polymerase holoenzyme that can initiate transcription.</text>
</comment>